<dbReference type="InterPro" id="IPR051126">
    <property type="entry name" value="Thiosulfate_sulfurtransferase"/>
</dbReference>
<dbReference type="GeneID" id="10462288"/>
<evidence type="ECO:0000256" key="2">
    <source>
        <dbReference type="SAM" id="MobiDB-lite"/>
    </source>
</evidence>
<organism evidence="4 5">
    <name type="scientific">Methanothrix soehngenii (strain ATCC 5969 / DSM 3671 / JCM 10134 / NBRC 103675 / OCM 69 / GP-6)</name>
    <name type="common">Methanosaeta concilii</name>
    <dbReference type="NCBI Taxonomy" id="990316"/>
    <lineage>
        <taxon>Archaea</taxon>
        <taxon>Methanobacteriati</taxon>
        <taxon>Methanobacteriota</taxon>
        <taxon>Stenosarchaea group</taxon>
        <taxon>Methanomicrobia</taxon>
        <taxon>Methanotrichales</taxon>
        <taxon>Methanotrichaceae</taxon>
        <taxon>Methanothrix</taxon>
    </lineage>
</organism>
<feature type="region of interest" description="Disordered" evidence="2">
    <location>
        <begin position="71"/>
        <end position="100"/>
    </location>
</feature>
<evidence type="ECO:0000256" key="1">
    <source>
        <dbReference type="ARBA" id="ARBA00022737"/>
    </source>
</evidence>
<dbReference type="InterPro" id="IPR036873">
    <property type="entry name" value="Rhodanese-like_dom_sf"/>
</dbReference>
<accession>F4BT43</accession>
<dbReference type="Pfam" id="PF00581">
    <property type="entry name" value="Rhodanese"/>
    <property type="match status" value="2"/>
</dbReference>
<dbReference type="RefSeq" id="WP_013720353.1">
    <property type="nucleotide sequence ID" value="NC_015416.1"/>
</dbReference>
<dbReference type="STRING" id="990316.MCON_2997"/>
<proteinExistence type="predicted"/>
<dbReference type="InParanoid" id="F4BT43"/>
<gene>
    <name evidence="4" type="ordered locus">MCON_2997</name>
</gene>
<dbReference type="PANTHER" id="PTHR43855">
    <property type="entry name" value="THIOSULFATE SULFURTRANSFERASE"/>
    <property type="match status" value="1"/>
</dbReference>
<dbReference type="Gene3D" id="3.40.250.10">
    <property type="entry name" value="Rhodanese-like domain"/>
    <property type="match status" value="2"/>
</dbReference>
<evidence type="ECO:0000313" key="5">
    <source>
        <dbReference type="Proteomes" id="UP000007807"/>
    </source>
</evidence>
<keyword evidence="1" id="KW-0677">Repeat</keyword>
<feature type="domain" description="Rhodanese" evidence="3">
    <location>
        <begin position="129"/>
        <end position="234"/>
    </location>
</feature>
<dbReference type="SMART" id="SM00450">
    <property type="entry name" value="RHOD"/>
    <property type="match status" value="2"/>
</dbReference>
<feature type="compositionally biased region" description="Low complexity" evidence="2">
    <location>
        <begin position="86"/>
        <end position="97"/>
    </location>
</feature>
<dbReference type="SUPFAM" id="SSF52821">
    <property type="entry name" value="Rhodanese/Cell cycle control phosphatase"/>
    <property type="match status" value="2"/>
</dbReference>
<dbReference type="HOGENOM" id="CLU_043633_0_0_2"/>
<sequence>MKSGRCDMSILNAKKSITCALLLATLALTQSAYGGAECASLGGGCDDGGDWDPMAKLDEIGTGIYDQAQASANWPAESRKQRWNMSSGSEDSQGEDGAASTIKEDVRADLSAEQSTGRWHEIIIEIDEISNENVLLDVSESAKEHISGSIAIPYQEFLQGDSLKSVPELAEILGNAGISSDDPLVIYGECLPCGGGPSASAYVYWMLKSLGHEDVRILNGYVQDWKDKGLPVSSNATTRPVAEYVPQFTDQYIGSYNYVKSGQAQVVDARTVLEYESGTIPSAISIPYESVLDGDKLRNVNELDERFFILDKEQQVVAFTNTGFKGSVLWLALEIMGYDARLYSYQNWMANQLIEQRSSDAQE</sequence>
<dbReference type="EMBL" id="CP002565">
    <property type="protein sequence ID" value="AEB69332.1"/>
    <property type="molecule type" value="Genomic_DNA"/>
</dbReference>
<dbReference type="KEGG" id="mcj:MCON_2997"/>
<evidence type="ECO:0000259" key="3">
    <source>
        <dbReference type="PROSITE" id="PS50206"/>
    </source>
</evidence>
<dbReference type="AlphaFoldDB" id="F4BT43"/>
<feature type="domain" description="Rhodanese" evidence="3">
    <location>
        <begin position="260"/>
        <end position="357"/>
    </location>
</feature>
<reference evidence="4 5" key="1">
    <citation type="journal article" date="2011" name="J. Bacteriol.">
        <title>Complete genome sequence of Methanosaeta concilii, a specialist in aceticlastic methanogenesis.</title>
        <authorList>
            <person name="Barber R.D."/>
            <person name="Zhang L."/>
            <person name="Harnack M."/>
            <person name="Olson M.V."/>
            <person name="Kaul R."/>
            <person name="Ingram-Smith C."/>
            <person name="Smith K.S."/>
        </authorList>
    </citation>
    <scope>NUCLEOTIDE SEQUENCE [LARGE SCALE GENOMIC DNA]</scope>
    <source>
        <strain evidence="5">ATCC 5969 / DSM 3671 / JCM 10134 / NBRC 103675 / OCM 69 / GP-6</strain>
    </source>
</reference>
<dbReference type="Proteomes" id="UP000007807">
    <property type="component" value="Chromosome"/>
</dbReference>
<dbReference type="PROSITE" id="PS50206">
    <property type="entry name" value="RHODANESE_3"/>
    <property type="match status" value="2"/>
</dbReference>
<keyword evidence="5" id="KW-1185">Reference proteome</keyword>
<dbReference type="InterPro" id="IPR001763">
    <property type="entry name" value="Rhodanese-like_dom"/>
</dbReference>
<dbReference type="PANTHER" id="PTHR43855:SF1">
    <property type="entry name" value="THIOSULFATE SULFURTRANSFERASE"/>
    <property type="match status" value="1"/>
</dbReference>
<name>F4BT43_METSG</name>
<protein>
    <submittedName>
        <fullName evidence="4">Rhodanese domain protein</fullName>
    </submittedName>
</protein>
<evidence type="ECO:0000313" key="4">
    <source>
        <dbReference type="EMBL" id="AEB69332.1"/>
    </source>
</evidence>